<dbReference type="AlphaFoldDB" id="A0A8X6H7P7"/>
<organism evidence="1 2">
    <name type="scientific">Trichonephila clavata</name>
    <name type="common">Joro spider</name>
    <name type="synonym">Nephila clavata</name>
    <dbReference type="NCBI Taxonomy" id="2740835"/>
    <lineage>
        <taxon>Eukaryota</taxon>
        <taxon>Metazoa</taxon>
        <taxon>Ecdysozoa</taxon>
        <taxon>Arthropoda</taxon>
        <taxon>Chelicerata</taxon>
        <taxon>Arachnida</taxon>
        <taxon>Araneae</taxon>
        <taxon>Araneomorphae</taxon>
        <taxon>Entelegynae</taxon>
        <taxon>Araneoidea</taxon>
        <taxon>Nephilidae</taxon>
        <taxon>Trichonephila</taxon>
    </lineage>
</organism>
<reference evidence="1" key="1">
    <citation type="submission" date="2020-07" db="EMBL/GenBank/DDBJ databases">
        <title>Multicomponent nature underlies the extraordinary mechanical properties of spider dragline silk.</title>
        <authorList>
            <person name="Kono N."/>
            <person name="Nakamura H."/>
            <person name="Mori M."/>
            <person name="Yoshida Y."/>
            <person name="Ohtoshi R."/>
            <person name="Malay A.D."/>
            <person name="Moran D.A.P."/>
            <person name="Tomita M."/>
            <person name="Numata K."/>
            <person name="Arakawa K."/>
        </authorList>
    </citation>
    <scope>NUCLEOTIDE SEQUENCE</scope>
</reference>
<protein>
    <submittedName>
        <fullName evidence="1">Uncharacterized protein</fullName>
    </submittedName>
</protein>
<name>A0A8X6H7P7_TRICU</name>
<comment type="caution">
    <text evidence="1">The sequence shown here is derived from an EMBL/GenBank/DDBJ whole genome shotgun (WGS) entry which is preliminary data.</text>
</comment>
<keyword evidence="2" id="KW-1185">Reference proteome</keyword>
<proteinExistence type="predicted"/>
<dbReference type="Proteomes" id="UP000887116">
    <property type="component" value="Unassembled WGS sequence"/>
</dbReference>
<dbReference type="OrthoDB" id="10518967at2759"/>
<accession>A0A8X6H7P7</accession>
<dbReference type="EMBL" id="BMAO01017658">
    <property type="protein sequence ID" value="GFR17508.1"/>
    <property type="molecule type" value="Genomic_DNA"/>
</dbReference>
<gene>
    <name evidence="1" type="ORF">TNCT_605961</name>
</gene>
<evidence type="ECO:0000313" key="1">
    <source>
        <dbReference type="EMBL" id="GFR17508.1"/>
    </source>
</evidence>
<sequence length="80" mass="8775">MLSGGESSVFCEAEAFENVLHGILSCNLALSERGDLLAIITNISLVDIIYERKESDNGDINMSVSLFQGKPLLNKMWKKG</sequence>
<evidence type="ECO:0000313" key="2">
    <source>
        <dbReference type="Proteomes" id="UP000887116"/>
    </source>
</evidence>